<dbReference type="STRING" id="8840.ENSAPLP00000031871"/>
<dbReference type="InterPro" id="IPR036869">
    <property type="entry name" value="J_dom_sf"/>
</dbReference>
<dbReference type="PROSITE" id="PS50076">
    <property type="entry name" value="DNAJ_2"/>
    <property type="match status" value="1"/>
</dbReference>
<sequence>PLSPHPDPATLRFQRKPGTLRVPPLPPPPQAAELLSDRNLKPFSCPRVGAETPWHSGDLLLALDMQRNASLDSTRKAYRKLALKLHYEKNAEYRGIAEKKFIQFSKAYRVLPDAKKKKQTEW</sequence>
<reference evidence="4 5" key="1">
    <citation type="submission" date="2017-10" db="EMBL/GenBank/DDBJ databases">
        <title>A new Pekin duck reference genome.</title>
        <authorList>
            <person name="Hou Z.-C."/>
            <person name="Zhou Z.-K."/>
            <person name="Zhu F."/>
            <person name="Hou S.-S."/>
        </authorList>
    </citation>
    <scope>NUCLEOTIDE SEQUENCE [LARGE SCALE GENOMIC DNA]</scope>
</reference>
<dbReference type="PANTHER" id="PTHR45168">
    <property type="entry name" value="DNAJ HOMOLOG SUBFAMILY B MEMBER 2"/>
    <property type="match status" value="1"/>
</dbReference>
<evidence type="ECO:0000313" key="5">
    <source>
        <dbReference type="Proteomes" id="UP000016666"/>
    </source>
</evidence>
<dbReference type="Pfam" id="PF00226">
    <property type="entry name" value="DnaJ"/>
    <property type="match status" value="1"/>
</dbReference>
<evidence type="ECO:0000313" key="4">
    <source>
        <dbReference type="Ensembl" id="ENSAPLP00000031871.1"/>
    </source>
</evidence>
<feature type="region of interest" description="Disordered" evidence="2">
    <location>
        <begin position="1"/>
        <end position="30"/>
    </location>
</feature>
<dbReference type="GO" id="GO:0051082">
    <property type="term" value="F:unfolded protein binding"/>
    <property type="evidence" value="ECO:0007669"/>
    <property type="project" value="InterPro"/>
</dbReference>
<organism evidence="4 5">
    <name type="scientific">Anas platyrhynchos platyrhynchos</name>
    <name type="common">Northern mallard</name>
    <dbReference type="NCBI Taxonomy" id="8840"/>
    <lineage>
        <taxon>Eukaryota</taxon>
        <taxon>Metazoa</taxon>
        <taxon>Chordata</taxon>
        <taxon>Craniata</taxon>
        <taxon>Vertebrata</taxon>
        <taxon>Euteleostomi</taxon>
        <taxon>Archelosauria</taxon>
        <taxon>Archosauria</taxon>
        <taxon>Dinosauria</taxon>
        <taxon>Saurischia</taxon>
        <taxon>Theropoda</taxon>
        <taxon>Coelurosauria</taxon>
        <taxon>Aves</taxon>
        <taxon>Neognathae</taxon>
        <taxon>Galloanserae</taxon>
        <taxon>Anseriformes</taxon>
        <taxon>Anatidae</taxon>
        <taxon>Anatinae</taxon>
        <taxon>Anas</taxon>
    </lineage>
</organism>
<dbReference type="Gene3D" id="1.10.287.110">
    <property type="entry name" value="DnaJ domain"/>
    <property type="match status" value="1"/>
</dbReference>
<dbReference type="GO" id="GO:0030544">
    <property type="term" value="F:Hsp70 protein binding"/>
    <property type="evidence" value="ECO:0007669"/>
    <property type="project" value="InterPro"/>
</dbReference>
<evidence type="ECO:0000256" key="2">
    <source>
        <dbReference type="SAM" id="MobiDB-lite"/>
    </source>
</evidence>
<dbReference type="Proteomes" id="UP000016666">
    <property type="component" value="Chromosome 8"/>
</dbReference>
<accession>A0A493U175</accession>
<protein>
    <recommendedName>
        <fullName evidence="3">J domain-containing protein</fullName>
    </recommendedName>
</protein>
<evidence type="ECO:0000259" key="3">
    <source>
        <dbReference type="PROSITE" id="PS50076"/>
    </source>
</evidence>
<reference evidence="4" key="2">
    <citation type="submission" date="2025-08" db="UniProtKB">
        <authorList>
            <consortium name="Ensembl"/>
        </authorList>
    </citation>
    <scope>IDENTIFICATION</scope>
</reference>
<name>A0A493U175_ANAPP</name>
<keyword evidence="5" id="KW-1185">Reference proteome</keyword>
<dbReference type="Ensembl" id="ENSAPLT00000032400.1">
    <property type="protein sequence ID" value="ENSAPLP00000031871.1"/>
    <property type="gene ID" value="ENSAPLG00000029314.1"/>
</dbReference>
<reference evidence="4" key="3">
    <citation type="submission" date="2025-09" db="UniProtKB">
        <authorList>
            <consortium name="Ensembl"/>
        </authorList>
    </citation>
    <scope>IDENTIFICATION</scope>
</reference>
<dbReference type="SUPFAM" id="SSF46565">
    <property type="entry name" value="Chaperone J-domain"/>
    <property type="match status" value="1"/>
</dbReference>
<feature type="domain" description="J" evidence="3">
    <location>
        <begin position="58"/>
        <end position="122"/>
    </location>
</feature>
<dbReference type="CDD" id="cd06257">
    <property type="entry name" value="DnaJ"/>
    <property type="match status" value="1"/>
</dbReference>
<evidence type="ECO:0000256" key="1">
    <source>
        <dbReference type="ARBA" id="ARBA00023186"/>
    </source>
</evidence>
<keyword evidence="1" id="KW-0143">Chaperone</keyword>
<dbReference type="InterPro" id="IPR043183">
    <property type="entry name" value="DNJB2/6-like"/>
</dbReference>
<dbReference type="PANTHER" id="PTHR45168:SF4">
    <property type="entry name" value="SIMILAR TO DNAJ HOMOLOG SUBFAMILY B MEMBER 6 (HEAT SHOCK PROTEIN J2) (HSJ-2) (MRJ) (MDJ4)"/>
    <property type="match status" value="1"/>
</dbReference>
<dbReference type="AlphaFoldDB" id="A0A493U175"/>
<dbReference type="InterPro" id="IPR001623">
    <property type="entry name" value="DnaJ_domain"/>
</dbReference>
<dbReference type="PRINTS" id="PR00625">
    <property type="entry name" value="JDOMAIN"/>
</dbReference>
<proteinExistence type="predicted"/>